<dbReference type="InterPro" id="IPR029025">
    <property type="entry name" value="T3SS_substrate_exporter_C"/>
</dbReference>
<dbReference type="EMBL" id="CCRF01000045">
    <property type="protein sequence ID" value="CEE01377.1"/>
    <property type="molecule type" value="Genomic_DNA"/>
</dbReference>
<name>A0A090IUN5_9BACI</name>
<dbReference type="Gene3D" id="3.40.1690.10">
    <property type="entry name" value="secretion proteins EscU"/>
    <property type="match status" value="1"/>
</dbReference>
<dbReference type="GO" id="GO:0009306">
    <property type="term" value="P:protein secretion"/>
    <property type="evidence" value="ECO:0007669"/>
    <property type="project" value="InterPro"/>
</dbReference>
<dbReference type="GO" id="GO:0005886">
    <property type="term" value="C:plasma membrane"/>
    <property type="evidence" value="ECO:0007669"/>
    <property type="project" value="TreeGrafter"/>
</dbReference>
<dbReference type="PATRIC" id="fig|35841.7.peg.1461"/>
<dbReference type="Pfam" id="PF01312">
    <property type="entry name" value="Bac_export_2"/>
    <property type="match status" value="1"/>
</dbReference>
<keyword evidence="4" id="KW-1185">Reference proteome</keyword>
<dbReference type="PANTHER" id="PTHR30531:SF12">
    <property type="entry name" value="FLAGELLAR BIOSYNTHETIC PROTEIN FLHB"/>
    <property type="match status" value="1"/>
</dbReference>
<evidence type="ECO:0000313" key="4">
    <source>
        <dbReference type="Proteomes" id="UP000040576"/>
    </source>
</evidence>
<dbReference type="AlphaFoldDB" id="A0A090IUN5"/>
<dbReference type="OrthoDB" id="5244399at2"/>
<organism evidence="1 4">
    <name type="scientific">Caldibacillus thermoamylovorans</name>
    <dbReference type="NCBI Taxonomy" id="35841"/>
    <lineage>
        <taxon>Bacteria</taxon>
        <taxon>Bacillati</taxon>
        <taxon>Bacillota</taxon>
        <taxon>Bacilli</taxon>
        <taxon>Bacillales</taxon>
        <taxon>Bacillaceae</taxon>
        <taxon>Caldibacillus</taxon>
    </lineage>
</organism>
<dbReference type="SUPFAM" id="SSF160544">
    <property type="entry name" value="EscU C-terminal domain-like"/>
    <property type="match status" value="1"/>
</dbReference>
<dbReference type="Proteomes" id="UP000040576">
    <property type="component" value="Unassembled WGS sequence"/>
</dbReference>
<evidence type="ECO:0000313" key="2">
    <source>
        <dbReference type="EMBL" id="KIO71735.1"/>
    </source>
</evidence>
<evidence type="ECO:0008006" key="5">
    <source>
        <dbReference type="Google" id="ProtNLM"/>
    </source>
</evidence>
<dbReference type="Proteomes" id="UP000032076">
    <property type="component" value="Unassembled WGS sequence"/>
</dbReference>
<gene>
    <name evidence="2" type="ORF">B4167_3367</name>
    <name evidence="1" type="ORF">BT1A1_1548</name>
</gene>
<sequence length="93" mass="10506">MKKEDERKEAVVLKYDEAANIAPVVKAKGRGKIAENIIREAAKHNIPIHEDAALVELLGKININETIPEELYKAVAEVLAFIYQIDRVRERGK</sequence>
<dbReference type="RefSeq" id="WP_034769746.1">
    <property type="nucleotide sequence ID" value="NZ_CCRF01000045.1"/>
</dbReference>
<accession>A0A090IUN5</accession>
<proteinExistence type="predicted"/>
<protein>
    <recommendedName>
        <fullName evidence="5">Flagellar biosynthesis protein FlhB</fullName>
    </recommendedName>
</protein>
<reference evidence="1 4" key="1">
    <citation type="submission" date="2014-07" db="EMBL/GenBank/DDBJ databases">
        <authorList>
            <person name="Wibberg Daniel"/>
        </authorList>
    </citation>
    <scope>NUCLEOTIDE SEQUENCE [LARGE SCALE GENOMIC DNA]</scope>
</reference>
<dbReference type="PANTHER" id="PTHR30531">
    <property type="entry name" value="FLAGELLAR BIOSYNTHETIC PROTEIN FLHB"/>
    <property type="match status" value="1"/>
</dbReference>
<reference evidence="2 3" key="2">
    <citation type="submission" date="2015-01" db="EMBL/GenBank/DDBJ databases">
        <title>Draft Genome Sequences of Four Bacillus thermoamylovorans Strains, Isolated From Food Products.</title>
        <authorList>
            <person name="Krawcyk A.O."/>
            <person name="Berendsen E.M."/>
            <person name="Eijlander R.T."/>
            <person name="de Jong A."/>
            <person name="Wells-Bennik M."/>
            <person name="Kuipers O.P."/>
        </authorList>
    </citation>
    <scope>NUCLEOTIDE SEQUENCE [LARGE SCALE GENOMIC DNA]</scope>
    <source>
        <strain evidence="2 3">B4167</strain>
    </source>
</reference>
<dbReference type="InterPro" id="IPR006135">
    <property type="entry name" value="T3SS_substrate_exporter"/>
</dbReference>
<evidence type="ECO:0000313" key="3">
    <source>
        <dbReference type="Proteomes" id="UP000032076"/>
    </source>
</evidence>
<dbReference type="KEGG" id="bthv:CQJ30_08175"/>
<dbReference type="EMBL" id="JXLU01000116">
    <property type="protein sequence ID" value="KIO71735.1"/>
    <property type="molecule type" value="Genomic_DNA"/>
</dbReference>
<evidence type="ECO:0000313" key="1">
    <source>
        <dbReference type="EMBL" id="CEE01377.1"/>
    </source>
</evidence>